<evidence type="ECO:0000313" key="1">
    <source>
        <dbReference type="EMBL" id="MBX46434.1"/>
    </source>
</evidence>
<dbReference type="AlphaFoldDB" id="A0A2P2NVC8"/>
<reference evidence="1" key="1">
    <citation type="submission" date="2018-02" db="EMBL/GenBank/DDBJ databases">
        <title>Rhizophora mucronata_Transcriptome.</title>
        <authorList>
            <person name="Meera S.P."/>
            <person name="Sreeshan A."/>
            <person name="Augustine A."/>
        </authorList>
    </citation>
    <scope>NUCLEOTIDE SEQUENCE</scope>
    <source>
        <tissue evidence="1">Leaf</tissue>
    </source>
</reference>
<name>A0A2P2NVC8_RHIMU</name>
<sequence>MLATRIVFEVEGVGFEFLF</sequence>
<protein>
    <submittedName>
        <fullName evidence="1">Uncharacterized protein</fullName>
    </submittedName>
</protein>
<organism evidence="1">
    <name type="scientific">Rhizophora mucronata</name>
    <name type="common">Asiatic mangrove</name>
    <dbReference type="NCBI Taxonomy" id="61149"/>
    <lineage>
        <taxon>Eukaryota</taxon>
        <taxon>Viridiplantae</taxon>
        <taxon>Streptophyta</taxon>
        <taxon>Embryophyta</taxon>
        <taxon>Tracheophyta</taxon>
        <taxon>Spermatophyta</taxon>
        <taxon>Magnoliopsida</taxon>
        <taxon>eudicotyledons</taxon>
        <taxon>Gunneridae</taxon>
        <taxon>Pentapetalae</taxon>
        <taxon>rosids</taxon>
        <taxon>fabids</taxon>
        <taxon>Malpighiales</taxon>
        <taxon>Rhizophoraceae</taxon>
        <taxon>Rhizophora</taxon>
    </lineage>
</organism>
<accession>A0A2P2NVC8</accession>
<dbReference type="EMBL" id="GGEC01065950">
    <property type="protein sequence ID" value="MBX46434.1"/>
    <property type="molecule type" value="Transcribed_RNA"/>
</dbReference>
<proteinExistence type="predicted"/>